<dbReference type="RefSeq" id="WP_397613439.1">
    <property type="nucleotide sequence ID" value="NZ_JBIRRB010000006.1"/>
</dbReference>
<comment type="caution">
    <text evidence="1">The sequence shown here is derived from an EMBL/GenBank/DDBJ whole genome shotgun (WGS) entry which is preliminary data.</text>
</comment>
<gene>
    <name evidence="1" type="ORF">ACH4TF_19100</name>
</gene>
<name>A0ABW7T4X6_9ACTN</name>
<accession>A0ABW7T4X6</accession>
<dbReference type="Proteomes" id="UP001611162">
    <property type="component" value="Unassembled WGS sequence"/>
</dbReference>
<sequence length="239" mass="26310">MIDDILRGTLIRTSAYTSEQRAEDERQLRAHIEAIERRRALARATTGSWLVPTSPELAALVLEPMTGRSPDCVDQLKQRVSQDLQALCVQATAAPGAAGRLVGFMAAERPTDPIAARGLGCLLYLAEHVEGARFWWRYAAGADDATAAYCLFLEGLLRDQPGEAVHCYRTLNAGAFLCDEDWETPATRTPPAKPTWPHEVGEHICEVRSPSPGHGPVPIPEGYLEDVTPHEREELLCHH</sequence>
<protein>
    <submittedName>
        <fullName evidence="1">Uncharacterized protein</fullName>
    </submittedName>
</protein>
<proteinExistence type="predicted"/>
<reference evidence="1 2" key="1">
    <citation type="submission" date="2024-10" db="EMBL/GenBank/DDBJ databases">
        <title>The Natural Products Discovery Center: Release of the First 8490 Sequenced Strains for Exploring Actinobacteria Biosynthetic Diversity.</title>
        <authorList>
            <person name="Kalkreuter E."/>
            <person name="Kautsar S.A."/>
            <person name="Yang D."/>
            <person name="Bader C.D."/>
            <person name="Teijaro C.N."/>
            <person name="Fluegel L."/>
            <person name="Davis C.M."/>
            <person name="Simpson J.R."/>
            <person name="Lauterbach L."/>
            <person name="Steele A.D."/>
            <person name="Gui C."/>
            <person name="Meng S."/>
            <person name="Li G."/>
            <person name="Viehrig K."/>
            <person name="Ye F."/>
            <person name="Su P."/>
            <person name="Kiefer A.F."/>
            <person name="Nichols A."/>
            <person name="Cepeda A.J."/>
            <person name="Yan W."/>
            <person name="Fan B."/>
            <person name="Jiang Y."/>
            <person name="Adhikari A."/>
            <person name="Zheng C.-J."/>
            <person name="Schuster L."/>
            <person name="Cowan T.M."/>
            <person name="Smanski M.J."/>
            <person name="Chevrette M.G."/>
            <person name="De Carvalho L.P.S."/>
            <person name="Shen B."/>
        </authorList>
    </citation>
    <scope>NUCLEOTIDE SEQUENCE [LARGE SCALE GENOMIC DNA]</scope>
    <source>
        <strain evidence="1 2">NPDC020979</strain>
    </source>
</reference>
<organism evidence="1 2">
    <name type="scientific">Streptomyces abikoensis</name>
    <dbReference type="NCBI Taxonomy" id="97398"/>
    <lineage>
        <taxon>Bacteria</taxon>
        <taxon>Bacillati</taxon>
        <taxon>Actinomycetota</taxon>
        <taxon>Actinomycetes</taxon>
        <taxon>Kitasatosporales</taxon>
        <taxon>Streptomycetaceae</taxon>
        <taxon>Streptomyces</taxon>
    </lineage>
</organism>
<dbReference type="EMBL" id="JBIRRB010000006">
    <property type="protein sequence ID" value="MFI0912555.1"/>
    <property type="molecule type" value="Genomic_DNA"/>
</dbReference>
<evidence type="ECO:0000313" key="2">
    <source>
        <dbReference type="Proteomes" id="UP001611162"/>
    </source>
</evidence>
<keyword evidence="2" id="KW-1185">Reference proteome</keyword>
<evidence type="ECO:0000313" key="1">
    <source>
        <dbReference type="EMBL" id="MFI0912555.1"/>
    </source>
</evidence>